<evidence type="ECO:0000313" key="2">
    <source>
        <dbReference type="EMBL" id="TCK19941.1"/>
    </source>
</evidence>
<dbReference type="Pfam" id="PF04909">
    <property type="entry name" value="Amidohydro_2"/>
    <property type="match status" value="1"/>
</dbReference>
<dbReference type="OrthoDB" id="8244441at2"/>
<dbReference type="GO" id="GO:0016787">
    <property type="term" value="F:hydrolase activity"/>
    <property type="evidence" value="ECO:0007669"/>
    <property type="project" value="InterPro"/>
</dbReference>
<dbReference type="PANTHER" id="PTHR43383">
    <property type="entry name" value="NODULIN 6"/>
    <property type="match status" value="1"/>
</dbReference>
<feature type="domain" description="Amidohydrolase-related" evidence="1">
    <location>
        <begin position="140"/>
        <end position="370"/>
    </location>
</feature>
<comment type="caution">
    <text evidence="2">The sequence shown here is derived from an EMBL/GenBank/DDBJ whole genome shotgun (WGS) entry which is preliminary data.</text>
</comment>
<protein>
    <recommendedName>
        <fullName evidence="1">Amidohydrolase-related domain-containing protein</fullName>
    </recommendedName>
</protein>
<dbReference type="EMBL" id="SMFZ01000002">
    <property type="protein sequence ID" value="TCK19941.1"/>
    <property type="molecule type" value="Genomic_DNA"/>
</dbReference>
<evidence type="ECO:0000313" key="3">
    <source>
        <dbReference type="Proteomes" id="UP000295560"/>
    </source>
</evidence>
<dbReference type="InterPro" id="IPR006680">
    <property type="entry name" value="Amidohydro-rel"/>
</dbReference>
<dbReference type="Gene3D" id="3.20.20.140">
    <property type="entry name" value="Metal-dependent hydrolases"/>
    <property type="match status" value="1"/>
</dbReference>
<dbReference type="SUPFAM" id="SSF51556">
    <property type="entry name" value="Metallo-dependent hydrolases"/>
    <property type="match status" value="1"/>
</dbReference>
<dbReference type="InterPro" id="IPR032466">
    <property type="entry name" value="Metal_Hydrolase"/>
</dbReference>
<dbReference type="PANTHER" id="PTHR43383:SF2">
    <property type="entry name" value="AMIDOHYDROLASE 2 FAMILY PROTEIN"/>
    <property type="match status" value="1"/>
</dbReference>
<accession>A0A4R1HGF7</accession>
<name>A0A4R1HGF7_PSEEN</name>
<gene>
    <name evidence="2" type="ORF">EV378_3885</name>
</gene>
<dbReference type="AlphaFoldDB" id="A0A4R1HGF7"/>
<dbReference type="RefSeq" id="WP_132428331.1">
    <property type="nucleotide sequence ID" value="NZ_SMFZ01000002.1"/>
</dbReference>
<proteinExistence type="predicted"/>
<sequence>MIDVPGTALVDHHCHGIVPGVLDRARFESLLSEGGAPPPGTSNFDTPAGLAVRRHCAPLLDLDPHAAPDEYLERRAALGDGAVSRLLGAAGIGRHLVDTGFRGDELTTPDELAAYTGAGHREIVRLEAVAEALAAEGVEPDAFAPTFARRLEEVVREGGAAGLKSVAAYRVGFDFDPSPPSSAEVTGAAANWLHGLGEEPPRLADPTLTRLLLWTAVETGLPIQFHVGLGDSDIRLHRTDPALLTDFVLAAPRTPVMLLHCYPFHRNAGYLAAVHPTVHLDLGLTLTFVGPARAGQVLAEALELAPFGKVLFSSDAFGLAEFYHLGAYAFRRALGDVTDERVRSGEWAAADAERIVTMIAAGNAERVYGL</sequence>
<reference evidence="2 3" key="1">
    <citation type="submission" date="2019-03" db="EMBL/GenBank/DDBJ databases">
        <title>Sequencing the genomes of 1000 actinobacteria strains.</title>
        <authorList>
            <person name="Klenk H.-P."/>
        </authorList>
    </citation>
    <scope>NUCLEOTIDE SEQUENCE [LARGE SCALE GENOMIC DNA]</scope>
    <source>
        <strain evidence="2 3">DSM 44969</strain>
    </source>
</reference>
<organism evidence="2 3">
    <name type="scientific">Pseudonocardia endophytica</name>
    <dbReference type="NCBI Taxonomy" id="401976"/>
    <lineage>
        <taxon>Bacteria</taxon>
        <taxon>Bacillati</taxon>
        <taxon>Actinomycetota</taxon>
        <taxon>Actinomycetes</taxon>
        <taxon>Pseudonocardiales</taxon>
        <taxon>Pseudonocardiaceae</taxon>
        <taxon>Pseudonocardia</taxon>
    </lineage>
</organism>
<keyword evidence="3" id="KW-1185">Reference proteome</keyword>
<dbReference type="Proteomes" id="UP000295560">
    <property type="component" value="Unassembled WGS sequence"/>
</dbReference>
<evidence type="ECO:0000259" key="1">
    <source>
        <dbReference type="Pfam" id="PF04909"/>
    </source>
</evidence>